<gene>
    <name evidence="5" type="ORF">B0T10DRAFT_500181</name>
</gene>
<dbReference type="Proteomes" id="UP000777438">
    <property type="component" value="Unassembled WGS sequence"/>
</dbReference>
<dbReference type="PANTHER" id="PTHR10039:SF14">
    <property type="entry name" value="NACHT DOMAIN-CONTAINING PROTEIN"/>
    <property type="match status" value="1"/>
</dbReference>
<organism evidence="5 6">
    <name type="scientific">Thelonectria olida</name>
    <dbReference type="NCBI Taxonomy" id="1576542"/>
    <lineage>
        <taxon>Eukaryota</taxon>
        <taxon>Fungi</taxon>
        <taxon>Dikarya</taxon>
        <taxon>Ascomycota</taxon>
        <taxon>Pezizomycotina</taxon>
        <taxon>Sordariomycetes</taxon>
        <taxon>Hypocreomycetidae</taxon>
        <taxon>Hypocreales</taxon>
        <taxon>Nectriaceae</taxon>
        <taxon>Thelonectria</taxon>
    </lineage>
</organism>
<dbReference type="PROSITE" id="PS50297">
    <property type="entry name" value="ANK_REP_REGION"/>
    <property type="match status" value="1"/>
</dbReference>
<name>A0A9P8VR50_9HYPO</name>
<dbReference type="EMBL" id="JAGPYM010000050">
    <property type="protein sequence ID" value="KAH6871780.1"/>
    <property type="molecule type" value="Genomic_DNA"/>
</dbReference>
<evidence type="ECO:0000313" key="6">
    <source>
        <dbReference type="Proteomes" id="UP000777438"/>
    </source>
</evidence>
<sequence length="1014" mass="115929">MSAVEKRALAAHINEYGRWNIVWPRKRTKVDALKALNTVDRNENRCLWALFVTDASRDRDDIIQAKGEVCDGTCEWIISTEAFETWDQGPPHLLWISAPPGMGKTYMSIYLSRYFQRVVGEQPTNIVLFFFCDSKDEARNTSTTILRGLVYQLVSYQADLMSTIMPQWRADSHSLFDVNSLDILWRLFVEMLDKLKDRTVYCIIDAIDECEQSSLLSLLRNFEMLNKGPRTSTTKLKLVCLSRRNPERIPESLLSFRKIKMDMMAAGKEDVQRFISQRVLELAQKKGLGFGLRRHIEERFQEQCAGSFLWVSLMAQDLEKKGWKEIEASLEILPRGLDGFYERILSQIEPEKIAVVLKMLSWILVATRPLRVPELCEAIHVEGTEFSSREEVCLSLIQSCGPLLQITWNGVWWTPRVHDELEFEPEPDSDSETESESEREPEPGPESEPEQHSRNNEPLEKEDAGSKVLNYWSLEVTIGHQSAKDYLTKSNQIFGLKRHGNLAKQHLQVSFTNALIGYLSNIKSYRCGLPSWRSWVVTEVLTKHPLAHYAVYHWHLHFRELDEVSQIIQENGDFFGTGSKTRECWYRSWRSGCSDDDDAPMSLLHMACVLDLYNLANWCLEQRQMSGLELGSDLGRSWGRNWGRTPLHEACCWGWENIANLLLDAGADALAQDKQGSTSFEHALDECGQDLLQRMAATGRCGKWLREQADNKDSDILCRAARLGNEEACRFLVEDCGWDVNSQDALASAVWCGKLKLARTFVVEWHARVDDDWKLLEAACLFQNQRKFRHAMQLVVHDCSVDINAANGEGCNILCCLTNGNWFGGGGYWRELRGTTSRLEVAFQMGCDADLCNHQGRRPLHCAANTLFFPHWAASTETLELMLRYSQLDINNTCQEGRTVLHHFMAKTASLEMSDFAPDEPEFPRYLKVTPRALRRLLDLGVDRHLRDQHGHTALDLLRPALDRDMEFQRCRFDPFIAADVEYKGLVEKMVTLLESYASVPRVNGLSNAADLAA</sequence>
<keyword evidence="1" id="KW-0677">Repeat</keyword>
<dbReference type="OrthoDB" id="20872at2759"/>
<proteinExistence type="predicted"/>
<evidence type="ECO:0000313" key="5">
    <source>
        <dbReference type="EMBL" id="KAH6871780.1"/>
    </source>
</evidence>
<accession>A0A9P8VR50</accession>
<dbReference type="Gene3D" id="1.25.40.20">
    <property type="entry name" value="Ankyrin repeat-containing domain"/>
    <property type="match status" value="1"/>
</dbReference>
<dbReference type="SUPFAM" id="SSF48403">
    <property type="entry name" value="Ankyrin repeat"/>
    <property type="match status" value="1"/>
</dbReference>
<feature type="region of interest" description="Disordered" evidence="3">
    <location>
        <begin position="422"/>
        <end position="463"/>
    </location>
</feature>
<comment type="caution">
    <text evidence="5">The sequence shown here is derived from an EMBL/GenBank/DDBJ whole genome shotgun (WGS) entry which is preliminary data.</text>
</comment>
<dbReference type="PANTHER" id="PTHR10039">
    <property type="entry name" value="AMELOGENIN"/>
    <property type="match status" value="1"/>
</dbReference>
<dbReference type="InterPro" id="IPR027417">
    <property type="entry name" value="P-loop_NTPase"/>
</dbReference>
<feature type="compositionally biased region" description="Acidic residues" evidence="3">
    <location>
        <begin position="422"/>
        <end position="435"/>
    </location>
</feature>
<dbReference type="SUPFAM" id="SSF52540">
    <property type="entry name" value="P-loop containing nucleoside triphosphate hydrolases"/>
    <property type="match status" value="1"/>
</dbReference>
<protein>
    <recommendedName>
        <fullName evidence="4">Nephrocystin 3-like N-terminal domain-containing protein</fullName>
    </recommendedName>
</protein>
<dbReference type="Pfam" id="PF00023">
    <property type="entry name" value="Ank"/>
    <property type="match status" value="1"/>
</dbReference>
<evidence type="ECO:0000256" key="2">
    <source>
        <dbReference type="PROSITE-ProRule" id="PRU00023"/>
    </source>
</evidence>
<dbReference type="SMART" id="SM00248">
    <property type="entry name" value="ANK"/>
    <property type="match status" value="4"/>
</dbReference>
<dbReference type="InterPro" id="IPR036770">
    <property type="entry name" value="Ankyrin_rpt-contain_sf"/>
</dbReference>
<dbReference type="Pfam" id="PF24883">
    <property type="entry name" value="NPHP3_N"/>
    <property type="match status" value="1"/>
</dbReference>
<reference evidence="5 6" key="1">
    <citation type="journal article" date="2021" name="Nat. Commun.">
        <title>Genetic determinants of endophytism in the Arabidopsis root mycobiome.</title>
        <authorList>
            <person name="Mesny F."/>
            <person name="Miyauchi S."/>
            <person name="Thiergart T."/>
            <person name="Pickel B."/>
            <person name="Atanasova L."/>
            <person name="Karlsson M."/>
            <person name="Huettel B."/>
            <person name="Barry K.W."/>
            <person name="Haridas S."/>
            <person name="Chen C."/>
            <person name="Bauer D."/>
            <person name="Andreopoulos W."/>
            <person name="Pangilinan J."/>
            <person name="LaButti K."/>
            <person name="Riley R."/>
            <person name="Lipzen A."/>
            <person name="Clum A."/>
            <person name="Drula E."/>
            <person name="Henrissat B."/>
            <person name="Kohler A."/>
            <person name="Grigoriev I.V."/>
            <person name="Martin F.M."/>
            <person name="Hacquard S."/>
        </authorList>
    </citation>
    <scope>NUCLEOTIDE SEQUENCE [LARGE SCALE GENOMIC DNA]</scope>
    <source>
        <strain evidence="5 6">MPI-CAGE-CH-0241</strain>
    </source>
</reference>
<dbReference type="PROSITE" id="PS50088">
    <property type="entry name" value="ANK_REPEAT"/>
    <property type="match status" value="1"/>
</dbReference>
<evidence type="ECO:0000256" key="1">
    <source>
        <dbReference type="ARBA" id="ARBA00022737"/>
    </source>
</evidence>
<feature type="compositionally biased region" description="Basic and acidic residues" evidence="3">
    <location>
        <begin position="449"/>
        <end position="463"/>
    </location>
</feature>
<dbReference type="Gene3D" id="3.40.50.300">
    <property type="entry name" value="P-loop containing nucleotide triphosphate hydrolases"/>
    <property type="match status" value="1"/>
</dbReference>
<evidence type="ECO:0000259" key="4">
    <source>
        <dbReference type="Pfam" id="PF24883"/>
    </source>
</evidence>
<keyword evidence="6" id="KW-1185">Reference proteome</keyword>
<dbReference type="InterPro" id="IPR002110">
    <property type="entry name" value="Ankyrin_rpt"/>
</dbReference>
<feature type="domain" description="Nephrocystin 3-like N-terminal" evidence="4">
    <location>
        <begin position="72"/>
        <end position="243"/>
    </location>
</feature>
<dbReference type="AlphaFoldDB" id="A0A9P8VR50"/>
<feature type="repeat" description="ANK" evidence="2">
    <location>
        <begin position="642"/>
        <end position="674"/>
    </location>
</feature>
<dbReference type="InterPro" id="IPR056884">
    <property type="entry name" value="NPHP3-like_N"/>
</dbReference>
<evidence type="ECO:0000256" key="3">
    <source>
        <dbReference type="SAM" id="MobiDB-lite"/>
    </source>
</evidence>
<keyword evidence="2" id="KW-0040">ANK repeat</keyword>